<dbReference type="EMBL" id="LQWZ01000033">
    <property type="protein sequence ID" value="OAH54432.1"/>
    <property type="molecule type" value="Genomic_DNA"/>
</dbReference>
<dbReference type="Pfam" id="PF09527">
    <property type="entry name" value="ATPase_gene1"/>
    <property type="match status" value="1"/>
</dbReference>
<proteinExistence type="predicted"/>
<dbReference type="AlphaFoldDB" id="A0A177KM30"/>
<keyword evidence="1" id="KW-1133">Transmembrane helix</keyword>
<evidence type="ECO:0000313" key="2">
    <source>
        <dbReference type="EMBL" id="OAH54432.1"/>
    </source>
</evidence>
<name>A0A177KM30_9BACI</name>
<keyword evidence="4" id="KW-1185">Reference proteome</keyword>
<evidence type="ECO:0000313" key="5">
    <source>
        <dbReference type="Proteomes" id="UP000077271"/>
    </source>
</evidence>
<dbReference type="InterPro" id="IPR032820">
    <property type="entry name" value="ATPase_put"/>
</dbReference>
<dbReference type="Proteomes" id="UP000077271">
    <property type="component" value="Unassembled WGS sequence"/>
</dbReference>
<keyword evidence="1" id="KW-0472">Membrane</keyword>
<reference evidence="4 5" key="1">
    <citation type="submission" date="2016-01" db="EMBL/GenBank/DDBJ databases">
        <title>Investigation of taxonomic status of Bacillus aminovorans.</title>
        <authorList>
            <person name="Verma A."/>
            <person name="Pal Y."/>
            <person name="Krishnamurthi S."/>
        </authorList>
    </citation>
    <scope>NUCLEOTIDE SEQUENCE [LARGE SCALE GENOMIC DNA]</scope>
    <source>
        <strain evidence="3 4">DSM 1314</strain>
        <strain evidence="2 5">DSM 4337</strain>
    </source>
</reference>
<evidence type="ECO:0000313" key="4">
    <source>
        <dbReference type="Proteomes" id="UP000076935"/>
    </source>
</evidence>
<sequence>MNKNRPFRAMAIYSTILAQLAGSMLIGIFGGLALDKHLNTIPLFLIIGLLAGLSTGVYAMFRTLNYFNSGD</sequence>
<dbReference type="OrthoDB" id="282803at2"/>
<dbReference type="Proteomes" id="UP000076935">
    <property type="component" value="Unassembled WGS sequence"/>
</dbReference>
<gene>
    <name evidence="2" type="ORF">AWH48_07470</name>
    <name evidence="3" type="ORF">AWH49_04290</name>
</gene>
<evidence type="ECO:0008006" key="6">
    <source>
        <dbReference type="Google" id="ProtNLM"/>
    </source>
</evidence>
<feature type="transmembrane region" description="Helical" evidence="1">
    <location>
        <begin position="12"/>
        <end position="34"/>
    </location>
</feature>
<comment type="caution">
    <text evidence="2">The sequence shown here is derived from an EMBL/GenBank/DDBJ whole genome shotgun (WGS) entry which is preliminary data.</text>
</comment>
<evidence type="ECO:0000256" key="1">
    <source>
        <dbReference type="SAM" id="Phobius"/>
    </source>
</evidence>
<accession>A0A177KM30</accession>
<keyword evidence="1" id="KW-0812">Transmembrane</keyword>
<organism evidence="2 5">
    <name type="scientific">Domibacillus aminovorans</name>
    <dbReference type="NCBI Taxonomy" id="29332"/>
    <lineage>
        <taxon>Bacteria</taxon>
        <taxon>Bacillati</taxon>
        <taxon>Bacillota</taxon>
        <taxon>Bacilli</taxon>
        <taxon>Bacillales</taxon>
        <taxon>Bacillaceae</taxon>
        <taxon>Domibacillus</taxon>
    </lineage>
</organism>
<dbReference type="RefSeq" id="WP_018394858.1">
    <property type="nucleotide sequence ID" value="NZ_JBCNAN010000007.1"/>
</dbReference>
<feature type="transmembrane region" description="Helical" evidence="1">
    <location>
        <begin position="40"/>
        <end position="61"/>
    </location>
</feature>
<protein>
    <recommendedName>
        <fullName evidence="6">AtpZ protein</fullName>
    </recommendedName>
</protein>
<dbReference type="STRING" id="29332.AWH48_07470"/>
<dbReference type="EMBL" id="LQWY01000067">
    <property type="protein sequence ID" value="OAH58894.1"/>
    <property type="molecule type" value="Genomic_DNA"/>
</dbReference>
<evidence type="ECO:0000313" key="3">
    <source>
        <dbReference type="EMBL" id="OAH58894.1"/>
    </source>
</evidence>